<proteinExistence type="predicted"/>
<dbReference type="InterPro" id="IPR050695">
    <property type="entry name" value="N-acetylmuramoyl_amidase_3"/>
</dbReference>
<sequence length="327" mass="36015">MIRKGCLLLCCFFLIGAVSNKSAAQAKKLRTIVVDAGHGGEDAGAVAVYENSLRSKEKDVTLAISKKVVAELKKQLPDVKVVPTRTTDVFDNVRVKANIANEAKGDLFLCIHADSGPLKTGRRQTGTRTVTRYKITYKGKGKRRKKISTPYEAVEPVYEYFKMPLQANGTSVYIFAAPKTGDKLNAIMKNGDAEDVIMETATEDSVYNSFNFNSPEGRQLAQIYAKLYQEKSDRIATYVNDEIAATGRKALGVKQRQVGIWVLSATKMPAILVETGYINNPEDERYLNSEEGQQELAEAITRAVIRYKNQLESTKSVGSGTGTNNKP</sequence>
<dbReference type="PANTHER" id="PTHR30404">
    <property type="entry name" value="N-ACETYLMURAMOYL-L-ALANINE AMIDASE"/>
    <property type="match status" value="1"/>
</dbReference>
<dbReference type="Pfam" id="PF01520">
    <property type="entry name" value="Amidase_3"/>
    <property type="match status" value="1"/>
</dbReference>
<evidence type="ECO:0000256" key="1">
    <source>
        <dbReference type="ARBA" id="ARBA00001561"/>
    </source>
</evidence>
<evidence type="ECO:0000256" key="2">
    <source>
        <dbReference type="ARBA" id="ARBA00011901"/>
    </source>
</evidence>
<dbReference type="SMART" id="SM00646">
    <property type="entry name" value="Ami_3"/>
    <property type="match status" value="1"/>
</dbReference>
<organism evidence="6 7">
    <name type="scientific">Ferruginibacter yonginensis</name>
    <dbReference type="NCBI Taxonomy" id="1310416"/>
    <lineage>
        <taxon>Bacteria</taxon>
        <taxon>Pseudomonadati</taxon>
        <taxon>Bacteroidota</taxon>
        <taxon>Chitinophagia</taxon>
        <taxon>Chitinophagales</taxon>
        <taxon>Chitinophagaceae</taxon>
        <taxon>Ferruginibacter</taxon>
    </lineage>
</organism>
<evidence type="ECO:0000259" key="5">
    <source>
        <dbReference type="SMART" id="SM00646"/>
    </source>
</evidence>
<comment type="caution">
    <text evidence="6">The sequence shown here is derived from an EMBL/GenBank/DDBJ whole genome shotgun (WGS) entry which is preliminary data.</text>
</comment>
<dbReference type="EMBL" id="JBHSCZ010000001">
    <property type="protein sequence ID" value="MFC4261343.1"/>
    <property type="molecule type" value="Genomic_DNA"/>
</dbReference>
<feature type="domain" description="MurNAc-LAA" evidence="5">
    <location>
        <begin position="97"/>
        <end position="305"/>
    </location>
</feature>
<comment type="catalytic activity">
    <reaction evidence="1">
        <text>Hydrolyzes the link between N-acetylmuramoyl residues and L-amino acid residues in certain cell-wall glycopeptides.</text>
        <dbReference type="EC" id="3.5.1.28"/>
    </reaction>
</comment>
<dbReference type="CDD" id="cd02696">
    <property type="entry name" value="MurNAc-LAA"/>
    <property type="match status" value="1"/>
</dbReference>
<protein>
    <recommendedName>
        <fullName evidence="2">N-acetylmuramoyl-L-alanine amidase</fullName>
        <ecNumber evidence="2">3.5.1.28</ecNumber>
    </recommendedName>
</protein>
<keyword evidence="7" id="KW-1185">Reference proteome</keyword>
<dbReference type="Gene3D" id="3.40.630.40">
    <property type="entry name" value="Zn-dependent exopeptidases"/>
    <property type="match status" value="1"/>
</dbReference>
<evidence type="ECO:0000256" key="4">
    <source>
        <dbReference type="SAM" id="SignalP"/>
    </source>
</evidence>
<keyword evidence="3" id="KW-0378">Hydrolase</keyword>
<dbReference type="PANTHER" id="PTHR30404:SF0">
    <property type="entry name" value="N-ACETYLMURAMOYL-L-ALANINE AMIDASE AMIC"/>
    <property type="match status" value="1"/>
</dbReference>
<evidence type="ECO:0000256" key="3">
    <source>
        <dbReference type="ARBA" id="ARBA00022801"/>
    </source>
</evidence>
<feature type="chain" id="PRO_5045652704" description="N-acetylmuramoyl-L-alanine amidase" evidence="4">
    <location>
        <begin position="24"/>
        <end position="327"/>
    </location>
</feature>
<feature type="signal peptide" evidence="4">
    <location>
        <begin position="1"/>
        <end position="23"/>
    </location>
</feature>
<keyword evidence="4" id="KW-0732">Signal</keyword>
<accession>A0ABV8QPM1</accession>
<evidence type="ECO:0000313" key="7">
    <source>
        <dbReference type="Proteomes" id="UP001595907"/>
    </source>
</evidence>
<dbReference type="RefSeq" id="WP_379705510.1">
    <property type="nucleotide sequence ID" value="NZ_JBHSCZ010000001.1"/>
</dbReference>
<evidence type="ECO:0000313" key="6">
    <source>
        <dbReference type="EMBL" id="MFC4261343.1"/>
    </source>
</evidence>
<dbReference type="EC" id="3.5.1.28" evidence="2"/>
<name>A0ABV8QPM1_9BACT</name>
<dbReference type="InterPro" id="IPR002508">
    <property type="entry name" value="MurNAc-LAA_cat"/>
</dbReference>
<gene>
    <name evidence="6" type="ORF">ACFOWM_00505</name>
</gene>
<dbReference type="Proteomes" id="UP001595907">
    <property type="component" value="Unassembled WGS sequence"/>
</dbReference>
<reference evidence="7" key="1">
    <citation type="journal article" date="2019" name="Int. J. Syst. Evol. Microbiol.">
        <title>The Global Catalogue of Microorganisms (GCM) 10K type strain sequencing project: providing services to taxonomists for standard genome sequencing and annotation.</title>
        <authorList>
            <consortium name="The Broad Institute Genomics Platform"/>
            <consortium name="The Broad Institute Genome Sequencing Center for Infectious Disease"/>
            <person name="Wu L."/>
            <person name="Ma J."/>
        </authorList>
    </citation>
    <scope>NUCLEOTIDE SEQUENCE [LARGE SCALE GENOMIC DNA]</scope>
    <source>
        <strain evidence="7">CECT 8289</strain>
    </source>
</reference>
<dbReference type="SUPFAM" id="SSF53187">
    <property type="entry name" value="Zn-dependent exopeptidases"/>
    <property type="match status" value="1"/>
</dbReference>